<dbReference type="STRING" id="1768.B1T50_18715"/>
<sequence length="204" mass="22515">MAQPGRRGVLALWGLYEERRPAVDGREDSRTRAGNHHRPAGVGAGTPGRTHLQFRRFAGCPICSLHLHGFADRHEQLTDAGITEVVFFHSPSDALRGYQTVLPFAVVADPDKVHYRRFGVERSWRSLASLRAWSAAVRGYRAALRHRRDPAYAGVGSTDGTTHLGLPADFLIDSDGSLVAVHYGRHADDQWSVDELLSIDRSLG</sequence>
<dbReference type="CDD" id="cd02970">
    <property type="entry name" value="PRX_like2"/>
    <property type="match status" value="1"/>
</dbReference>
<proteinExistence type="predicted"/>
<dbReference type="Proteomes" id="UP000188532">
    <property type="component" value="Unassembled WGS sequence"/>
</dbReference>
<evidence type="ECO:0000256" key="1">
    <source>
        <dbReference type="SAM" id="MobiDB-lite"/>
    </source>
</evidence>
<reference evidence="2 3" key="1">
    <citation type="submission" date="2017-02" db="EMBL/GenBank/DDBJ databases">
        <title>Complete genome sequences of Mycobacterium kansasii strains isolated from rhesus macaques.</title>
        <authorList>
            <person name="Panda A."/>
            <person name="Nagaraj S."/>
            <person name="Zhao X."/>
            <person name="Tettelin H."/>
            <person name="Detolla L.J."/>
        </authorList>
    </citation>
    <scope>NUCLEOTIDE SEQUENCE [LARGE SCALE GENOMIC DNA]</scope>
    <source>
        <strain evidence="2 3">11-3469</strain>
    </source>
</reference>
<protein>
    <submittedName>
        <fullName evidence="2">AhpC/TSA family protein</fullName>
    </submittedName>
</protein>
<dbReference type="Pfam" id="PF13911">
    <property type="entry name" value="AhpC-TSA_2"/>
    <property type="match status" value="1"/>
</dbReference>
<name>A0A1V3WIR5_MYCKA</name>
<dbReference type="InterPro" id="IPR032801">
    <property type="entry name" value="PXL2A/B/C"/>
</dbReference>
<evidence type="ECO:0000313" key="2">
    <source>
        <dbReference type="EMBL" id="OOK66867.1"/>
    </source>
</evidence>
<accession>A0A1V3WIR5</accession>
<evidence type="ECO:0000313" key="3">
    <source>
        <dbReference type="Proteomes" id="UP000188532"/>
    </source>
</evidence>
<organism evidence="2 3">
    <name type="scientific">Mycobacterium kansasii</name>
    <dbReference type="NCBI Taxonomy" id="1768"/>
    <lineage>
        <taxon>Bacteria</taxon>
        <taxon>Bacillati</taxon>
        <taxon>Actinomycetota</taxon>
        <taxon>Actinomycetes</taxon>
        <taxon>Mycobacteriales</taxon>
        <taxon>Mycobacteriaceae</taxon>
        <taxon>Mycobacterium</taxon>
    </lineage>
</organism>
<dbReference type="SUPFAM" id="SSF52833">
    <property type="entry name" value="Thioredoxin-like"/>
    <property type="match status" value="1"/>
</dbReference>
<dbReference type="InterPro" id="IPR036249">
    <property type="entry name" value="Thioredoxin-like_sf"/>
</dbReference>
<comment type="caution">
    <text evidence="2">The sequence shown here is derived from an EMBL/GenBank/DDBJ whole genome shotgun (WGS) entry which is preliminary data.</text>
</comment>
<dbReference type="EMBL" id="MVBN01000009">
    <property type="protein sequence ID" value="OOK66867.1"/>
    <property type="molecule type" value="Genomic_DNA"/>
</dbReference>
<feature type="region of interest" description="Disordered" evidence="1">
    <location>
        <begin position="23"/>
        <end position="48"/>
    </location>
</feature>
<gene>
    <name evidence="2" type="ORF">BZL29_7327</name>
</gene>
<dbReference type="Gene3D" id="3.40.30.10">
    <property type="entry name" value="Glutaredoxin"/>
    <property type="match status" value="1"/>
</dbReference>
<dbReference type="AlphaFoldDB" id="A0A1V3WIR5"/>